<dbReference type="EMBL" id="LBMM01012976">
    <property type="protein sequence ID" value="KMQ85883.1"/>
    <property type="molecule type" value="Genomic_DNA"/>
</dbReference>
<sequence length="292" mass="33383">MMSTEEIEEVNRIEEELLKRMTAKIKLRGFRLRREERKAMLEHLACEEKEGNEPTLEEVDKFIEAENNRAKEISDALLLTMQKTFHNVSTLLDEKGQPMHEVTTTVSIRNLKVFIEKPKPININVTCMGHESWTDVKVVNEEDIIRSPIKGREVNAQADKKKPRVILNVRIKSPLTSIIDVIDKNAKSQSVNQTNSENKKCAVEQTNDETVTELDNEKVPLKQRLEKRKRFRDDSDDSDSDLSSKKLNRSLRSRQSPLRGGMQPEAASLSPVPGLMKRILVPLDCPDDSEEA</sequence>
<accession>A0A0J7K5V6</accession>
<dbReference type="Proteomes" id="UP000036403">
    <property type="component" value="Unassembled WGS sequence"/>
</dbReference>
<comment type="caution">
    <text evidence="2">The sequence shown here is derived from an EMBL/GenBank/DDBJ whole genome shotgun (WGS) entry which is preliminary data.</text>
</comment>
<feature type="region of interest" description="Disordered" evidence="1">
    <location>
        <begin position="187"/>
        <end position="292"/>
    </location>
</feature>
<gene>
    <name evidence="2" type="ORF">RF55_15309</name>
</gene>
<name>A0A0J7K5V6_LASNI</name>
<feature type="compositionally biased region" description="Basic and acidic residues" evidence="1">
    <location>
        <begin position="215"/>
        <end position="224"/>
    </location>
</feature>
<feature type="compositionally biased region" description="Polar residues" evidence="1">
    <location>
        <begin position="187"/>
        <end position="196"/>
    </location>
</feature>
<organism evidence="2 3">
    <name type="scientific">Lasius niger</name>
    <name type="common">Black garden ant</name>
    <dbReference type="NCBI Taxonomy" id="67767"/>
    <lineage>
        <taxon>Eukaryota</taxon>
        <taxon>Metazoa</taxon>
        <taxon>Ecdysozoa</taxon>
        <taxon>Arthropoda</taxon>
        <taxon>Hexapoda</taxon>
        <taxon>Insecta</taxon>
        <taxon>Pterygota</taxon>
        <taxon>Neoptera</taxon>
        <taxon>Endopterygota</taxon>
        <taxon>Hymenoptera</taxon>
        <taxon>Apocrita</taxon>
        <taxon>Aculeata</taxon>
        <taxon>Formicoidea</taxon>
        <taxon>Formicidae</taxon>
        <taxon>Formicinae</taxon>
        <taxon>Lasius</taxon>
        <taxon>Lasius</taxon>
    </lineage>
</organism>
<proteinExistence type="predicted"/>
<reference evidence="2 3" key="1">
    <citation type="submission" date="2015-04" db="EMBL/GenBank/DDBJ databases">
        <title>Lasius niger genome sequencing.</title>
        <authorList>
            <person name="Konorov E.A."/>
            <person name="Nikitin M.A."/>
            <person name="Kirill M.V."/>
            <person name="Chang P."/>
        </authorList>
    </citation>
    <scope>NUCLEOTIDE SEQUENCE [LARGE SCALE GENOMIC DNA]</scope>
    <source>
        <tissue evidence="2">Whole</tissue>
    </source>
</reference>
<evidence type="ECO:0000313" key="3">
    <source>
        <dbReference type="Proteomes" id="UP000036403"/>
    </source>
</evidence>
<evidence type="ECO:0000313" key="2">
    <source>
        <dbReference type="EMBL" id="KMQ85883.1"/>
    </source>
</evidence>
<protein>
    <submittedName>
        <fullName evidence="2">Uncharacterized protein</fullName>
    </submittedName>
</protein>
<dbReference type="AlphaFoldDB" id="A0A0J7K5V6"/>
<dbReference type="PaxDb" id="67767-A0A0J7K5V6"/>
<evidence type="ECO:0000256" key="1">
    <source>
        <dbReference type="SAM" id="MobiDB-lite"/>
    </source>
</evidence>
<keyword evidence="3" id="KW-1185">Reference proteome</keyword>